<dbReference type="InterPro" id="IPR036291">
    <property type="entry name" value="NAD(P)-bd_dom_sf"/>
</dbReference>
<dbReference type="RefSeq" id="WP_167928368.1">
    <property type="nucleotide sequence ID" value="NZ_JAATVY010000030.1"/>
</dbReference>
<dbReference type="EMBL" id="JAATVY010000030">
    <property type="protein sequence ID" value="NJC73467.1"/>
    <property type="molecule type" value="Genomic_DNA"/>
</dbReference>
<name>A0ABX0Y7T4_9ACTN</name>
<comment type="caution">
    <text evidence="3">The sequence shown here is derived from an EMBL/GenBank/DDBJ whole genome shotgun (WGS) entry which is preliminary data.</text>
</comment>
<proteinExistence type="inferred from homology"/>
<dbReference type="InterPro" id="IPR002347">
    <property type="entry name" value="SDR_fam"/>
</dbReference>
<comment type="similarity">
    <text evidence="1">Belongs to the short-chain dehydrogenases/reductases (SDR) family.</text>
</comment>
<dbReference type="Gene3D" id="3.40.50.720">
    <property type="entry name" value="NAD(P)-binding Rossmann-like Domain"/>
    <property type="match status" value="1"/>
</dbReference>
<evidence type="ECO:0000313" key="3">
    <source>
        <dbReference type="EMBL" id="NJC73467.1"/>
    </source>
</evidence>
<gene>
    <name evidence="3" type="ORF">HC031_27630</name>
</gene>
<accession>A0ABX0Y7T4</accession>
<dbReference type="PANTHER" id="PTHR42760">
    <property type="entry name" value="SHORT-CHAIN DEHYDROGENASES/REDUCTASES FAMILY MEMBER"/>
    <property type="match status" value="1"/>
</dbReference>
<dbReference type="PRINTS" id="PR00081">
    <property type="entry name" value="GDHRDH"/>
</dbReference>
<dbReference type="SUPFAM" id="SSF51735">
    <property type="entry name" value="NAD(P)-binding Rossmann-fold domains"/>
    <property type="match status" value="1"/>
</dbReference>
<protein>
    <submittedName>
        <fullName evidence="3">SDR family oxidoreductase</fullName>
    </submittedName>
</protein>
<dbReference type="Pfam" id="PF13561">
    <property type="entry name" value="adh_short_C2"/>
    <property type="match status" value="1"/>
</dbReference>
<keyword evidence="4" id="KW-1185">Reference proteome</keyword>
<sequence>MSNRLAGKTALVTGAGSGIGRQVATRFAAEGARVVFADRNYDAVTVAAGDAGNTLAIEMDISSEESVQGGFARAHAAGFQPDVVVANAGVQLFGRDAQIADLDLETWHETIAINLTGTFLTLKHAVRAMLDRGGSIIVTGSPTGLNGEGKDFTAYSSSKAGIHGMARAVAAAYATRGIRVNTVVPGYTETSLVTAISTDPVERAAIVSRTPIGRPGTSADVEGIMVYLASDESSFATGAIFRVDGGMTTL</sequence>
<dbReference type="PROSITE" id="PS00061">
    <property type="entry name" value="ADH_SHORT"/>
    <property type="match status" value="1"/>
</dbReference>
<evidence type="ECO:0000256" key="2">
    <source>
        <dbReference type="ARBA" id="ARBA00023002"/>
    </source>
</evidence>
<evidence type="ECO:0000313" key="4">
    <source>
        <dbReference type="Proteomes" id="UP000722989"/>
    </source>
</evidence>
<keyword evidence="2" id="KW-0560">Oxidoreductase</keyword>
<dbReference type="InterPro" id="IPR020904">
    <property type="entry name" value="Sc_DH/Rdtase_CS"/>
</dbReference>
<reference evidence="3 4" key="1">
    <citation type="submission" date="2020-03" db="EMBL/GenBank/DDBJ databases">
        <title>WGS of the type strain of Planosporangium spp.</title>
        <authorList>
            <person name="Thawai C."/>
        </authorList>
    </citation>
    <scope>NUCLEOTIDE SEQUENCE [LARGE SCALE GENOMIC DNA]</scope>
    <source>
        <strain evidence="3 4">TBRC 5610</strain>
    </source>
</reference>
<evidence type="ECO:0000256" key="1">
    <source>
        <dbReference type="ARBA" id="ARBA00006484"/>
    </source>
</evidence>
<dbReference type="Proteomes" id="UP000722989">
    <property type="component" value="Unassembled WGS sequence"/>
</dbReference>
<dbReference type="PANTHER" id="PTHR42760:SF133">
    <property type="entry name" value="3-OXOACYL-[ACYL-CARRIER-PROTEIN] REDUCTASE"/>
    <property type="match status" value="1"/>
</dbReference>
<organism evidence="3 4">
    <name type="scientific">Planosporangium thailandense</name>
    <dbReference type="NCBI Taxonomy" id="765197"/>
    <lineage>
        <taxon>Bacteria</taxon>
        <taxon>Bacillati</taxon>
        <taxon>Actinomycetota</taxon>
        <taxon>Actinomycetes</taxon>
        <taxon>Micromonosporales</taxon>
        <taxon>Micromonosporaceae</taxon>
        <taxon>Planosporangium</taxon>
    </lineage>
</organism>